<keyword evidence="1" id="KW-0732">Signal</keyword>
<comment type="caution">
    <text evidence="2">The sequence shown here is derived from an EMBL/GenBank/DDBJ whole genome shotgun (WGS) entry which is preliminary data.</text>
</comment>
<accession>A0A8J5XLJ1</accession>
<proteinExistence type="predicted"/>
<feature type="chain" id="PRO_5035156935" evidence="1">
    <location>
        <begin position="21"/>
        <end position="182"/>
    </location>
</feature>
<gene>
    <name evidence="2" type="ORF">KFE25_002137</name>
</gene>
<name>A0A8J5XLJ1_DIALT</name>
<organism evidence="2 3">
    <name type="scientific">Diacronema lutheri</name>
    <name type="common">Unicellular marine alga</name>
    <name type="synonym">Monochrysis lutheri</name>
    <dbReference type="NCBI Taxonomy" id="2081491"/>
    <lineage>
        <taxon>Eukaryota</taxon>
        <taxon>Haptista</taxon>
        <taxon>Haptophyta</taxon>
        <taxon>Pavlovophyceae</taxon>
        <taxon>Pavlovales</taxon>
        <taxon>Pavlovaceae</taxon>
        <taxon>Diacronema</taxon>
    </lineage>
</organism>
<keyword evidence="3" id="KW-1185">Reference proteome</keyword>
<dbReference type="Proteomes" id="UP000751190">
    <property type="component" value="Unassembled WGS sequence"/>
</dbReference>
<feature type="signal peptide" evidence="1">
    <location>
        <begin position="1"/>
        <end position="20"/>
    </location>
</feature>
<evidence type="ECO:0000256" key="1">
    <source>
        <dbReference type="SAM" id="SignalP"/>
    </source>
</evidence>
<reference evidence="2" key="1">
    <citation type="submission" date="2021-05" db="EMBL/GenBank/DDBJ databases">
        <title>The genome of the haptophyte Pavlova lutheri (Diacronema luteri, Pavlovales) - a model for lipid biosynthesis in eukaryotic algae.</title>
        <authorList>
            <person name="Hulatt C.J."/>
            <person name="Posewitz M.C."/>
        </authorList>
    </citation>
    <scope>NUCLEOTIDE SEQUENCE</scope>
    <source>
        <strain evidence="2">NIVA-4/92</strain>
    </source>
</reference>
<sequence length="182" mass="19027">MACVGLMHAALLATAAAAAAAPSGGGAARRSAREWARDTWRSPCQVLCEVHRTPELRARALGAVGFALGLCIMPRTRGPDYNSFRTAEGWRQRLLSIKPVPFPERALMSMPVALALAFAADPQGNLERARALVGVGATHLRARGGARLAAVQLPARAPPTLARGVGNGARLRDARPLAASAP</sequence>
<dbReference type="AlphaFoldDB" id="A0A8J5XLJ1"/>
<dbReference type="OrthoDB" id="10496224at2759"/>
<evidence type="ECO:0000313" key="3">
    <source>
        <dbReference type="Proteomes" id="UP000751190"/>
    </source>
</evidence>
<evidence type="ECO:0000313" key="2">
    <source>
        <dbReference type="EMBL" id="KAG8466381.1"/>
    </source>
</evidence>
<protein>
    <submittedName>
        <fullName evidence="2">Uncharacterized protein</fullName>
    </submittedName>
</protein>
<dbReference type="EMBL" id="JAGTXO010000008">
    <property type="protein sequence ID" value="KAG8466381.1"/>
    <property type="molecule type" value="Genomic_DNA"/>
</dbReference>